<dbReference type="SUPFAM" id="SSF54495">
    <property type="entry name" value="UBC-like"/>
    <property type="match status" value="1"/>
</dbReference>
<evidence type="ECO:0000256" key="7">
    <source>
        <dbReference type="ARBA" id="ARBA00022723"/>
    </source>
</evidence>
<comment type="caution">
    <text evidence="19">The sequence shown here is derived from an EMBL/GenBank/DDBJ whole genome shotgun (WGS) entry which is preliminary data.</text>
</comment>
<dbReference type="CDD" id="cd23820">
    <property type="entry name" value="RWD_RNF14"/>
    <property type="match status" value="1"/>
</dbReference>
<dbReference type="PANTHER" id="PTHR11685">
    <property type="entry name" value="RBR FAMILY RING FINGER AND IBR DOMAIN-CONTAINING"/>
    <property type="match status" value="1"/>
</dbReference>
<keyword evidence="13" id="KW-0472">Membrane</keyword>
<evidence type="ECO:0000256" key="2">
    <source>
        <dbReference type="ARBA" id="ARBA00004167"/>
    </source>
</evidence>
<evidence type="ECO:0000259" key="18">
    <source>
        <dbReference type="PROSITE" id="PS51873"/>
    </source>
</evidence>
<evidence type="ECO:0000259" key="16">
    <source>
        <dbReference type="PROSITE" id="PS50089"/>
    </source>
</evidence>
<dbReference type="AlphaFoldDB" id="A0A8H4VWV2"/>
<dbReference type="Pfam" id="PF01485">
    <property type="entry name" value="IBR"/>
    <property type="match status" value="1"/>
</dbReference>
<evidence type="ECO:0000256" key="8">
    <source>
        <dbReference type="ARBA" id="ARBA00022737"/>
    </source>
</evidence>
<dbReference type="InterPro" id="IPR002867">
    <property type="entry name" value="IBR_dom"/>
</dbReference>
<evidence type="ECO:0000256" key="5">
    <source>
        <dbReference type="ARBA" id="ARBA00022679"/>
    </source>
</evidence>
<keyword evidence="9 15" id="KW-0863">Zinc-finger</keyword>
<evidence type="ECO:0000256" key="1">
    <source>
        <dbReference type="ARBA" id="ARBA00001798"/>
    </source>
</evidence>
<evidence type="ECO:0000256" key="14">
    <source>
        <dbReference type="ARBA" id="ARBA00044508"/>
    </source>
</evidence>
<name>A0A8H4VWV2_9AGAR</name>
<dbReference type="Pfam" id="PF05773">
    <property type="entry name" value="RWD"/>
    <property type="match status" value="1"/>
</dbReference>
<organism evidence="19 20">
    <name type="scientific">Agrocybe pediades</name>
    <dbReference type="NCBI Taxonomy" id="84607"/>
    <lineage>
        <taxon>Eukaryota</taxon>
        <taxon>Fungi</taxon>
        <taxon>Dikarya</taxon>
        <taxon>Basidiomycota</taxon>
        <taxon>Agaricomycotina</taxon>
        <taxon>Agaricomycetes</taxon>
        <taxon>Agaricomycetidae</taxon>
        <taxon>Agaricales</taxon>
        <taxon>Agaricineae</taxon>
        <taxon>Strophariaceae</taxon>
        <taxon>Agrocybe</taxon>
    </lineage>
</organism>
<dbReference type="SUPFAM" id="SSF57850">
    <property type="entry name" value="RING/U-box"/>
    <property type="match status" value="3"/>
</dbReference>
<dbReference type="EC" id="2.3.2.31" evidence="4"/>
<dbReference type="GO" id="GO:0008270">
    <property type="term" value="F:zinc ion binding"/>
    <property type="evidence" value="ECO:0007669"/>
    <property type="project" value="UniProtKB-KW"/>
</dbReference>
<dbReference type="Gene3D" id="3.10.110.10">
    <property type="entry name" value="Ubiquitin Conjugating Enzyme"/>
    <property type="match status" value="1"/>
</dbReference>
<dbReference type="Gene3D" id="3.30.40.10">
    <property type="entry name" value="Zinc/RING finger domain, C3HC4 (zinc finger)"/>
    <property type="match status" value="1"/>
</dbReference>
<keyword evidence="12" id="KW-1133">Transmembrane helix</keyword>
<dbReference type="SMART" id="SM00591">
    <property type="entry name" value="RWD"/>
    <property type="match status" value="1"/>
</dbReference>
<feature type="domain" description="RWD" evidence="17">
    <location>
        <begin position="18"/>
        <end position="149"/>
    </location>
</feature>
<dbReference type="CDD" id="cd20341">
    <property type="entry name" value="BRcat_RBR_RNF14"/>
    <property type="match status" value="1"/>
</dbReference>
<keyword evidence="7" id="KW-0479">Metal-binding</keyword>
<dbReference type="GO" id="GO:0031090">
    <property type="term" value="C:organelle membrane"/>
    <property type="evidence" value="ECO:0007669"/>
    <property type="project" value="UniProtKB-ARBA"/>
</dbReference>
<evidence type="ECO:0000259" key="17">
    <source>
        <dbReference type="PROSITE" id="PS50908"/>
    </source>
</evidence>
<evidence type="ECO:0000313" key="19">
    <source>
        <dbReference type="EMBL" id="KAF4622859.1"/>
    </source>
</evidence>
<dbReference type="Proteomes" id="UP000521872">
    <property type="component" value="Unassembled WGS sequence"/>
</dbReference>
<evidence type="ECO:0000256" key="13">
    <source>
        <dbReference type="ARBA" id="ARBA00023136"/>
    </source>
</evidence>
<keyword evidence="10" id="KW-0833">Ubl conjugation pathway</keyword>
<comment type="pathway">
    <text evidence="3">Protein modification; protein ubiquitination.</text>
</comment>
<keyword evidence="5" id="KW-0808">Transferase</keyword>
<dbReference type="GO" id="GO:0016567">
    <property type="term" value="P:protein ubiquitination"/>
    <property type="evidence" value="ECO:0007669"/>
    <property type="project" value="InterPro"/>
</dbReference>
<evidence type="ECO:0000256" key="10">
    <source>
        <dbReference type="ARBA" id="ARBA00022786"/>
    </source>
</evidence>
<reference evidence="19 20" key="1">
    <citation type="submission" date="2019-12" db="EMBL/GenBank/DDBJ databases">
        <authorList>
            <person name="Floudas D."/>
            <person name="Bentzer J."/>
            <person name="Ahren D."/>
            <person name="Johansson T."/>
            <person name="Persson P."/>
            <person name="Tunlid A."/>
        </authorList>
    </citation>
    <scope>NUCLEOTIDE SEQUENCE [LARGE SCALE GENOMIC DNA]</scope>
    <source>
        <strain evidence="19 20">CBS 102.39</strain>
    </source>
</reference>
<dbReference type="FunFam" id="3.30.40.10:FF:000051">
    <property type="entry name" value="RBR-type E3 ubiquitin transferase"/>
    <property type="match status" value="1"/>
</dbReference>
<dbReference type="SMART" id="SM00647">
    <property type="entry name" value="IBR"/>
    <property type="match status" value="2"/>
</dbReference>
<evidence type="ECO:0000256" key="9">
    <source>
        <dbReference type="ARBA" id="ARBA00022771"/>
    </source>
</evidence>
<dbReference type="InterPro" id="IPR013083">
    <property type="entry name" value="Znf_RING/FYVE/PHD"/>
</dbReference>
<protein>
    <recommendedName>
        <fullName evidence="4">RBR-type E3 ubiquitin transferase</fullName>
        <ecNumber evidence="4">2.3.2.31</ecNumber>
    </recommendedName>
</protein>
<dbReference type="PROSITE" id="PS50089">
    <property type="entry name" value="ZF_RING_2"/>
    <property type="match status" value="1"/>
</dbReference>
<dbReference type="InterPro" id="IPR044066">
    <property type="entry name" value="TRIAD_supradom"/>
</dbReference>
<evidence type="ECO:0000256" key="6">
    <source>
        <dbReference type="ARBA" id="ARBA00022692"/>
    </source>
</evidence>
<proteinExistence type="inferred from homology"/>
<dbReference type="PROSITE" id="PS50908">
    <property type="entry name" value="RWD"/>
    <property type="match status" value="1"/>
</dbReference>
<dbReference type="EMBL" id="JAACJL010000001">
    <property type="protein sequence ID" value="KAF4622859.1"/>
    <property type="molecule type" value="Genomic_DNA"/>
</dbReference>
<keyword evidence="8" id="KW-0677">Repeat</keyword>
<feature type="domain" description="RING-type" evidence="16">
    <location>
        <begin position="195"/>
        <end position="240"/>
    </location>
</feature>
<dbReference type="InterPro" id="IPR031127">
    <property type="entry name" value="E3_UB_ligase_RBR"/>
</dbReference>
<comment type="catalytic activity">
    <reaction evidence="1">
        <text>[E2 ubiquitin-conjugating enzyme]-S-ubiquitinyl-L-cysteine + [acceptor protein]-L-lysine = [E2 ubiquitin-conjugating enzyme]-L-cysteine + [acceptor protein]-N(6)-ubiquitinyl-L-lysine.</text>
        <dbReference type="EC" id="2.3.2.31"/>
    </reaction>
</comment>
<dbReference type="InterPro" id="IPR047548">
    <property type="entry name" value="Rcat_RBR_RNF14"/>
</dbReference>
<dbReference type="InterPro" id="IPR017907">
    <property type="entry name" value="Znf_RING_CS"/>
</dbReference>
<keyword evidence="20" id="KW-1185">Reference proteome</keyword>
<dbReference type="InterPro" id="IPR016135">
    <property type="entry name" value="UBQ-conjugating_enzyme/RWD"/>
</dbReference>
<dbReference type="GO" id="GO:0061630">
    <property type="term" value="F:ubiquitin protein ligase activity"/>
    <property type="evidence" value="ECO:0007669"/>
    <property type="project" value="UniProtKB-EC"/>
</dbReference>
<dbReference type="Gene3D" id="1.20.120.1750">
    <property type="match status" value="1"/>
</dbReference>
<comment type="subcellular location">
    <subcellularLocation>
        <location evidence="2">Membrane</location>
        <topology evidence="2">Single-pass membrane protein</topology>
    </subcellularLocation>
</comment>
<evidence type="ECO:0000256" key="12">
    <source>
        <dbReference type="ARBA" id="ARBA00022989"/>
    </source>
</evidence>
<dbReference type="Pfam" id="PF22191">
    <property type="entry name" value="IBR_1"/>
    <property type="match status" value="1"/>
</dbReference>
<keyword evidence="11" id="KW-0862">Zinc</keyword>
<sequence length="482" mass="54538">MAAQNHDDVNQCQSMQAEEFEVLESIYPEFISSQNLDGAIKLEIPVQLGGSKSVVISEPAQSAAITSLPTKKLTLQTISLSTLPPLLINVVLPPTYPLHSPPEISQIRATHVWLPETQTLQKELLNLWQTGEPVLYNWVEFIRTGEFLQKINLLSSVNSDLIALPHPAPRIIAQLLQEYDASSASNEFAQNSYPCSVCLTHLKGSKCLQLACKHIFCRSCLEDFWKMCIEEGDVGRVGCPDPECVKKGNEASEEEVARVVTEQELQRWKWLREKRTYDRGSSDSVAPKCRINVLAPDPTVVHCPVAVCQAPVPKPTDTDVNDNEESGWSRLRQCSRCGYSFCAYCRRTWHGPVEKCPIAQYEYLALEYLNAEEGSQERAALERRFGRANMLRLVATYEEEKANMQWLKSSTMMCPGCQCHVEKTLGCNHMTCWKCSQHFCYRCGARLNPEQPYTHFSTPGRSCYNKLFEVTDVAEEDWELED</sequence>
<comment type="similarity">
    <text evidence="14">Belongs to the RBR family. RNF14 subfamily.</text>
</comment>
<keyword evidence="6" id="KW-0812">Transmembrane</keyword>
<evidence type="ECO:0000256" key="3">
    <source>
        <dbReference type="ARBA" id="ARBA00004906"/>
    </source>
</evidence>
<feature type="domain" description="RING-type" evidence="18">
    <location>
        <begin position="191"/>
        <end position="467"/>
    </location>
</feature>
<dbReference type="CDD" id="cd20354">
    <property type="entry name" value="Rcat_RBR_RNF14"/>
    <property type="match status" value="1"/>
</dbReference>
<evidence type="ECO:0000313" key="20">
    <source>
        <dbReference type="Proteomes" id="UP000521872"/>
    </source>
</evidence>
<evidence type="ECO:0000256" key="4">
    <source>
        <dbReference type="ARBA" id="ARBA00012251"/>
    </source>
</evidence>
<dbReference type="CDD" id="cd23134">
    <property type="entry name" value="RING-HC_ITT1-like"/>
    <property type="match status" value="1"/>
</dbReference>
<dbReference type="GO" id="GO:0005737">
    <property type="term" value="C:cytoplasm"/>
    <property type="evidence" value="ECO:0007669"/>
    <property type="project" value="UniProtKB-ARBA"/>
</dbReference>
<evidence type="ECO:0000256" key="15">
    <source>
        <dbReference type="PROSITE-ProRule" id="PRU00175"/>
    </source>
</evidence>
<gene>
    <name evidence="19" type="ORF">D9613_001596</name>
</gene>
<dbReference type="PROSITE" id="PS00518">
    <property type="entry name" value="ZF_RING_1"/>
    <property type="match status" value="1"/>
</dbReference>
<dbReference type="InterPro" id="IPR001841">
    <property type="entry name" value="Znf_RING"/>
</dbReference>
<evidence type="ECO:0000256" key="11">
    <source>
        <dbReference type="ARBA" id="ARBA00022833"/>
    </source>
</evidence>
<dbReference type="InterPro" id="IPR006575">
    <property type="entry name" value="RWD_dom"/>
</dbReference>
<accession>A0A8H4VWV2</accession>
<dbReference type="PROSITE" id="PS51873">
    <property type="entry name" value="TRIAD"/>
    <property type="match status" value="1"/>
</dbReference>